<proteinExistence type="predicted"/>
<sequence length="305" mass="33971">MSPLVLVFGVLILGGIGLMVFVLMGSRRSDAIEARLNQFTERAMTLEEMELEQPFSQRVILPATRSLLTTMGKYGPRQSMDRLKLNLQLAGNPGNITPAMFIGLRVALTLMLGLIIMVVSFSTMETGQAVLYSVIGFVLGYMLPVMWLGRKIADRKKAIQKAMPDALDLLCISVEAGLAFDLALQRVTQKWDDELSREFKRVLSDIRLGRTRREALKDLAERTGVEDVQTFTSAIIQADQLGVSMSKILRIQADQMRVKRRQRAEALAQQAPIKMLFPMVFLIFPALFVVILGPAVPRLLQSFGG</sequence>
<gene>
    <name evidence="8" type="ORF">A9Q02_06865</name>
</gene>
<feature type="transmembrane region" description="Helical" evidence="6">
    <location>
        <begin position="129"/>
        <end position="149"/>
    </location>
</feature>
<evidence type="ECO:0000256" key="4">
    <source>
        <dbReference type="ARBA" id="ARBA00022989"/>
    </source>
</evidence>
<evidence type="ECO:0000256" key="6">
    <source>
        <dbReference type="SAM" id="Phobius"/>
    </source>
</evidence>
<dbReference type="RefSeq" id="WP_097655447.1">
    <property type="nucleotide sequence ID" value="NZ_LYXE01000200.1"/>
</dbReference>
<evidence type="ECO:0000259" key="7">
    <source>
        <dbReference type="Pfam" id="PF00482"/>
    </source>
</evidence>
<evidence type="ECO:0000313" key="8">
    <source>
        <dbReference type="EMBL" id="PDV96412.1"/>
    </source>
</evidence>
<keyword evidence="4 6" id="KW-1133">Transmembrane helix</keyword>
<dbReference type="OrthoDB" id="9810662at2"/>
<feature type="domain" description="Type II secretion system protein GspF" evidence="7">
    <location>
        <begin position="167"/>
        <end position="292"/>
    </location>
</feature>
<dbReference type="Proteomes" id="UP000220922">
    <property type="component" value="Unassembled WGS sequence"/>
</dbReference>
<keyword evidence="2" id="KW-1003">Cell membrane</keyword>
<comment type="caution">
    <text evidence="8">The sequence shown here is derived from an EMBL/GenBank/DDBJ whole genome shotgun (WGS) entry which is preliminary data.</text>
</comment>
<dbReference type="PANTHER" id="PTHR35007:SF2">
    <property type="entry name" value="PILUS ASSEMBLE PROTEIN"/>
    <property type="match status" value="1"/>
</dbReference>
<dbReference type="PANTHER" id="PTHR35007">
    <property type="entry name" value="INTEGRAL MEMBRANE PROTEIN-RELATED"/>
    <property type="match status" value="1"/>
</dbReference>
<evidence type="ECO:0000256" key="2">
    <source>
        <dbReference type="ARBA" id="ARBA00022475"/>
    </source>
</evidence>
<evidence type="ECO:0000256" key="1">
    <source>
        <dbReference type="ARBA" id="ARBA00004651"/>
    </source>
</evidence>
<dbReference type="AlphaFoldDB" id="A0A2H3KRF7"/>
<protein>
    <submittedName>
        <fullName evidence="8">Type II secretion system protein</fullName>
    </submittedName>
</protein>
<feature type="transmembrane region" description="Helical" evidence="6">
    <location>
        <begin position="6"/>
        <end position="25"/>
    </location>
</feature>
<dbReference type="EMBL" id="LYXE01000200">
    <property type="protein sequence ID" value="PDV96412.1"/>
    <property type="molecule type" value="Genomic_DNA"/>
</dbReference>
<accession>A0A2H3KRF7</accession>
<comment type="subcellular location">
    <subcellularLocation>
        <location evidence="1">Cell membrane</location>
        <topology evidence="1">Multi-pass membrane protein</topology>
    </subcellularLocation>
</comment>
<evidence type="ECO:0000313" key="9">
    <source>
        <dbReference type="Proteomes" id="UP000220922"/>
    </source>
</evidence>
<keyword evidence="3 6" id="KW-0812">Transmembrane</keyword>
<dbReference type="GO" id="GO:0005886">
    <property type="term" value="C:plasma membrane"/>
    <property type="evidence" value="ECO:0007669"/>
    <property type="project" value="UniProtKB-SubCell"/>
</dbReference>
<feature type="transmembrane region" description="Helical" evidence="6">
    <location>
        <begin position="276"/>
        <end position="296"/>
    </location>
</feature>
<organism evidence="8 9">
    <name type="scientific">Candidatus Chloroploca asiatica</name>
    <dbReference type="NCBI Taxonomy" id="1506545"/>
    <lineage>
        <taxon>Bacteria</taxon>
        <taxon>Bacillati</taxon>
        <taxon>Chloroflexota</taxon>
        <taxon>Chloroflexia</taxon>
        <taxon>Chloroflexales</taxon>
        <taxon>Chloroflexineae</taxon>
        <taxon>Oscillochloridaceae</taxon>
        <taxon>Candidatus Chloroploca</taxon>
    </lineage>
</organism>
<evidence type="ECO:0000256" key="5">
    <source>
        <dbReference type="ARBA" id="ARBA00023136"/>
    </source>
</evidence>
<keyword evidence="9" id="KW-1185">Reference proteome</keyword>
<keyword evidence="5 6" id="KW-0472">Membrane</keyword>
<reference evidence="8 9" key="1">
    <citation type="submission" date="2016-05" db="EMBL/GenBank/DDBJ databases">
        <authorList>
            <person name="Lavstsen T."/>
            <person name="Jespersen J.S."/>
        </authorList>
    </citation>
    <scope>NUCLEOTIDE SEQUENCE [LARGE SCALE GENOMIC DNA]</scope>
    <source>
        <strain evidence="8 9">B7-9</strain>
    </source>
</reference>
<dbReference type="Pfam" id="PF00482">
    <property type="entry name" value="T2SSF"/>
    <property type="match status" value="1"/>
</dbReference>
<feature type="transmembrane region" description="Helical" evidence="6">
    <location>
        <begin position="102"/>
        <end position="123"/>
    </location>
</feature>
<evidence type="ECO:0000256" key="3">
    <source>
        <dbReference type="ARBA" id="ARBA00022692"/>
    </source>
</evidence>
<name>A0A2H3KRF7_9CHLR</name>
<dbReference type="InterPro" id="IPR018076">
    <property type="entry name" value="T2SS_GspF_dom"/>
</dbReference>